<evidence type="ECO:0000313" key="2">
    <source>
        <dbReference type="EMBL" id="CAG9803982.1"/>
    </source>
</evidence>
<keyword evidence="1" id="KW-0175">Coiled coil</keyword>
<reference evidence="2" key="1">
    <citation type="submission" date="2022-01" db="EMBL/GenBank/DDBJ databases">
        <authorList>
            <person name="King R."/>
        </authorList>
    </citation>
    <scope>NUCLEOTIDE SEQUENCE</scope>
</reference>
<sequence length="103" mass="11728">MTEKAVVFQNYNQELVKCIEVLKRKKQKIKLEIAQDEKNKEDIAAQIRGLQEKQEGMDTEISKKKITYAKINDTLEQSDLGLSKIIDSLQVLLNFAASKEGSD</sequence>
<dbReference type="PANTHER" id="PTHR28661:SF1">
    <property type="entry name" value="MICROTUBULE NUCLEATION FACTOR SSNA1"/>
    <property type="match status" value="1"/>
</dbReference>
<dbReference type="InterPro" id="IPR033362">
    <property type="entry name" value="SSNA1_fam"/>
</dbReference>
<dbReference type="AlphaFoldDB" id="A0A9N9RWS2"/>
<keyword evidence="3" id="KW-1185">Reference proteome</keyword>
<dbReference type="Proteomes" id="UP001153620">
    <property type="component" value="Chromosome 2"/>
</dbReference>
<gene>
    <name evidence="2" type="ORF">CHIRRI_LOCUS6877</name>
</gene>
<dbReference type="GO" id="GO:0036064">
    <property type="term" value="C:ciliary basal body"/>
    <property type="evidence" value="ECO:0007669"/>
    <property type="project" value="TreeGrafter"/>
</dbReference>
<accession>A0A9N9RWS2</accession>
<evidence type="ECO:0000313" key="3">
    <source>
        <dbReference type="Proteomes" id="UP001153620"/>
    </source>
</evidence>
<reference evidence="2" key="2">
    <citation type="submission" date="2022-10" db="EMBL/GenBank/DDBJ databases">
        <authorList>
            <consortium name="ENA_rothamsted_submissions"/>
            <consortium name="culmorum"/>
            <person name="King R."/>
        </authorList>
    </citation>
    <scope>NUCLEOTIDE SEQUENCE</scope>
</reference>
<dbReference type="EMBL" id="OU895878">
    <property type="protein sequence ID" value="CAG9803982.1"/>
    <property type="molecule type" value="Genomic_DNA"/>
</dbReference>
<protein>
    <submittedName>
        <fullName evidence="2">Uncharacterized protein</fullName>
    </submittedName>
</protein>
<name>A0A9N9RWS2_9DIPT</name>
<dbReference type="OrthoDB" id="295355at2759"/>
<organism evidence="2 3">
    <name type="scientific">Chironomus riparius</name>
    <dbReference type="NCBI Taxonomy" id="315576"/>
    <lineage>
        <taxon>Eukaryota</taxon>
        <taxon>Metazoa</taxon>
        <taxon>Ecdysozoa</taxon>
        <taxon>Arthropoda</taxon>
        <taxon>Hexapoda</taxon>
        <taxon>Insecta</taxon>
        <taxon>Pterygota</taxon>
        <taxon>Neoptera</taxon>
        <taxon>Endopterygota</taxon>
        <taxon>Diptera</taxon>
        <taxon>Nematocera</taxon>
        <taxon>Chironomoidea</taxon>
        <taxon>Chironomidae</taxon>
        <taxon>Chironominae</taxon>
        <taxon>Chironomus</taxon>
    </lineage>
</organism>
<dbReference type="GO" id="GO:0005813">
    <property type="term" value="C:centrosome"/>
    <property type="evidence" value="ECO:0007669"/>
    <property type="project" value="TreeGrafter"/>
</dbReference>
<dbReference type="PANTHER" id="PTHR28661">
    <property type="entry name" value="SJOEGREN SYNDROME NUCLEAR AUTOANTIGEN 1"/>
    <property type="match status" value="1"/>
</dbReference>
<feature type="coiled-coil region" evidence="1">
    <location>
        <begin position="19"/>
        <end position="53"/>
    </location>
</feature>
<proteinExistence type="predicted"/>
<evidence type="ECO:0000256" key="1">
    <source>
        <dbReference type="SAM" id="Coils"/>
    </source>
</evidence>